<feature type="region of interest" description="Disordered" evidence="5">
    <location>
        <begin position="1"/>
        <end position="21"/>
    </location>
</feature>
<evidence type="ECO:0000256" key="5">
    <source>
        <dbReference type="SAM" id="MobiDB-lite"/>
    </source>
</evidence>
<dbReference type="PANTHER" id="PTHR12618:SF20">
    <property type="entry name" value="PHD AND RING FINGER DOMAIN-CONTAINING PROTEIN 1"/>
    <property type="match status" value="1"/>
</dbReference>
<dbReference type="InterPro" id="IPR001841">
    <property type="entry name" value="Znf_RING"/>
</dbReference>
<sequence>MEESEEKCEENNSKASISEEQGTGVLPVESCTICISEMVGKFIGSPDKCRHHFCVSCLRTWSHTQAALTTCPVCRTEYTNIEVLDRLSKKCIKSIPVVAGLRRTLMVALHRLTDN</sequence>
<evidence type="ECO:0000313" key="7">
    <source>
        <dbReference type="EMBL" id="CAG9760443.1"/>
    </source>
</evidence>
<keyword evidence="8" id="KW-1185">Reference proteome</keyword>
<keyword evidence="2 4" id="KW-0863">Zinc-finger</keyword>
<evidence type="ECO:0000313" key="8">
    <source>
        <dbReference type="Proteomes" id="UP001152799"/>
    </source>
</evidence>
<keyword evidence="1" id="KW-0479">Metal-binding</keyword>
<dbReference type="SUPFAM" id="SSF57850">
    <property type="entry name" value="RING/U-box"/>
    <property type="match status" value="1"/>
</dbReference>
<name>A0A9N9MAS6_9CUCU</name>
<evidence type="ECO:0000256" key="2">
    <source>
        <dbReference type="ARBA" id="ARBA00022771"/>
    </source>
</evidence>
<evidence type="ECO:0000256" key="3">
    <source>
        <dbReference type="ARBA" id="ARBA00022833"/>
    </source>
</evidence>
<organism evidence="7 8">
    <name type="scientific">Ceutorhynchus assimilis</name>
    <name type="common">cabbage seed weevil</name>
    <dbReference type="NCBI Taxonomy" id="467358"/>
    <lineage>
        <taxon>Eukaryota</taxon>
        <taxon>Metazoa</taxon>
        <taxon>Ecdysozoa</taxon>
        <taxon>Arthropoda</taxon>
        <taxon>Hexapoda</taxon>
        <taxon>Insecta</taxon>
        <taxon>Pterygota</taxon>
        <taxon>Neoptera</taxon>
        <taxon>Endopterygota</taxon>
        <taxon>Coleoptera</taxon>
        <taxon>Polyphaga</taxon>
        <taxon>Cucujiformia</taxon>
        <taxon>Curculionidae</taxon>
        <taxon>Ceutorhynchinae</taxon>
        <taxon>Ceutorhynchus</taxon>
    </lineage>
</organism>
<dbReference type="PROSITE" id="PS00518">
    <property type="entry name" value="ZF_RING_1"/>
    <property type="match status" value="1"/>
</dbReference>
<dbReference type="InterPro" id="IPR017907">
    <property type="entry name" value="Znf_RING_CS"/>
</dbReference>
<evidence type="ECO:0000256" key="1">
    <source>
        <dbReference type="ARBA" id="ARBA00022723"/>
    </source>
</evidence>
<evidence type="ECO:0000259" key="6">
    <source>
        <dbReference type="PROSITE" id="PS50089"/>
    </source>
</evidence>
<dbReference type="Gene3D" id="3.30.40.10">
    <property type="entry name" value="Zinc/RING finger domain, C3HC4 (zinc finger)"/>
    <property type="match status" value="1"/>
</dbReference>
<dbReference type="InterPro" id="IPR013083">
    <property type="entry name" value="Znf_RING/FYVE/PHD"/>
</dbReference>
<keyword evidence="3" id="KW-0862">Zinc</keyword>
<proteinExistence type="predicted"/>
<dbReference type="OrthoDB" id="1935339at2759"/>
<dbReference type="Pfam" id="PF13639">
    <property type="entry name" value="zf-RING_2"/>
    <property type="match status" value="1"/>
</dbReference>
<gene>
    <name evidence="7" type="ORF">CEUTPL_LOCUS1174</name>
</gene>
<dbReference type="AlphaFoldDB" id="A0A9N9MAS6"/>
<dbReference type="GO" id="GO:0008270">
    <property type="term" value="F:zinc ion binding"/>
    <property type="evidence" value="ECO:0007669"/>
    <property type="project" value="UniProtKB-KW"/>
</dbReference>
<accession>A0A9N9MAS6</accession>
<dbReference type="PANTHER" id="PTHR12618">
    <property type="entry name" value="PHD AND RING FINGER DOMAIN-CONTAINING PROTEIN 1"/>
    <property type="match status" value="1"/>
</dbReference>
<dbReference type="InterPro" id="IPR047157">
    <property type="entry name" value="PHRF1/Atg35"/>
</dbReference>
<feature type="domain" description="RING-type" evidence="6">
    <location>
        <begin position="31"/>
        <end position="75"/>
    </location>
</feature>
<reference evidence="7" key="1">
    <citation type="submission" date="2022-01" db="EMBL/GenBank/DDBJ databases">
        <authorList>
            <person name="King R."/>
        </authorList>
    </citation>
    <scope>NUCLEOTIDE SEQUENCE</scope>
</reference>
<dbReference type="EMBL" id="OU892277">
    <property type="protein sequence ID" value="CAG9760443.1"/>
    <property type="molecule type" value="Genomic_DNA"/>
</dbReference>
<protein>
    <recommendedName>
        <fullName evidence="6">RING-type domain-containing protein</fullName>
    </recommendedName>
</protein>
<dbReference type="PROSITE" id="PS50089">
    <property type="entry name" value="ZF_RING_2"/>
    <property type="match status" value="1"/>
</dbReference>
<evidence type="ECO:0000256" key="4">
    <source>
        <dbReference type="PROSITE-ProRule" id="PRU00175"/>
    </source>
</evidence>
<dbReference type="Proteomes" id="UP001152799">
    <property type="component" value="Chromosome 1"/>
</dbReference>